<evidence type="ECO:0000256" key="4">
    <source>
        <dbReference type="ARBA" id="ARBA00023163"/>
    </source>
</evidence>
<evidence type="ECO:0000256" key="3">
    <source>
        <dbReference type="ARBA" id="ARBA00023125"/>
    </source>
</evidence>
<organism evidence="9 10">
    <name type="scientific">Cryptomeria japonica</name>
    <name type="common">Japanese cedar</name>
    <name type="synonym">Cupressus japonica</name>
    <dbReference type="NCBI Taxonomy" id="3369"/>
    <lineage>
        <taxon>Eukaryota</taxon>
        <taxon>Viridiplantae</taxon>
        <taxon>Streptophyta</taxon>
        <taxon>Embryophyta</taxon>
        <taxon>Tracheophyta</taxon>
        <taxon>Spermatophyta</taxon>
        <taxon>Pinopsida</taxon>
        <taxon>Pinidae</taxon>
        <taxon>Conifers II</taxon>
        <taxon>Cupressales</taxon>
        <taxon>Cupressaceae</taxon>
        <taxon>Cryptomeria</taxon>
    </lineage>
</organism>
<evidence type="ECO:0000313" key="10">
    <source>
        <dbReference type="Proteomes" id="UP001234787"/>
    </source>
</evidence>
<reference evidence="9" key="1">
    <citation type="submission" date="2022-12" db="EMBL/GenBank/DDBJ databases">
        <title>Chromosome-Level Genome Assembly of Japanese Cedar (Cryptomeriajaponica D. Don).</title>
        <authorList>
            <person name="Fujino T."/>
            <person name="Yamaguchi K."/>
            <person name="Yokoyama T."/>
            <person name="Hamanaka T."/>
            <person name="Harazono Y."/>
            <person name="Kamada H."/>
            <person name="Kobayashi W."/>
            <person name="Ujino-Ihara T."/>
            <person name="Uchiyama K."/>
            <person name="Matsumoto A."/>
            <person name="Izuno A."/>
            <person name="Tsumura Y."/>
            <person name="Toyoda A."/>
            <person name="Shigenobu S."/>
            <person name="Moriguchi Y."/>
            <person name="Ueno S."/>
            <person name="Kasahara M."/>
        </authorList>
    </citation>
    <scope>NUCLEOTIDE SEQUENCE</scope>
</reference>
<comment type="subcellular location">
    <subcellularLocation>
        <location evidence="1">Nucleus</location>
    </subcellularLocation>
</comment>
<dbReference type="InterPro" id="IPR050142">
    <property type="entry name" value="MADS-box/MEF2_TF"/>
</dbReference>
<accession>A0AAD3NTC6</accession>
<dbReference type="PROSITE" id="PS00350">
    <property type="entry name" value="MADS_BOX_1"/>
    <property type="match status" value="1"/>
</dbReference>
<dbReference type="CDD" id="cd00265">
    <property type="entry name" value="MADS_MEF2_like"/>
    <property type="match status" value="1"/>
</dbReference>
<dbReference type="AlphaFoldDB" id="A0AAD3NTC6"/>
<feature type="domain" description="K-box" evidence="8">
    <location>
        <begin position="91"/>
        <end position="181"/>
    </location>
</feature>
<keyword evidence="5" id="KW-0539">Nucleus</keyword>
<evidence type="ECO:0000259" key="8">
    <source>
        <dbReference type="PROSITE" id="PS51297"/>
    </source>
</evidence>
<dbReference type="EMBL" id="BSEH01000102">
    <property type="protein sequence ID" value="GLJ57327.1"/>
    <property type="molecule type" value="Genomic_DNA"/>
</dbReference>
<feature type="coiled-coil region" evidence="6">
    <location>
        <begin position="98"/>
        <end position="170"/>
    </location>
</feature>
<dbReference type="Gene3D" id="3.40.1810.10">
    <property type="entry name" value="Transcription factor, MADS-box"/>
    <property type="match status" value="1"/>
</dbReference>
<dbReference type="PROSITE" id="PS51297">
    <property type="entry name" value="K_BOX"/>
    <property type="match status" value="1"/>
</dbReference>
<evidence type="ECO:0000256" key="1">
    <source>
        <dbReference type="ARBA" id="ARBA00004123"/>
    </source>
</evidence>
<keyword evidence="2" id="KW-0805">Transcription regulation</keyword>
<dbReference type="PRINTS" id="PR00404">
    <property type="entry name" value="MADSDOMAIN"/>
</dbReference>
<keyword evidence="4" id="KW-0804">Transcription</keyword>
<gene>
    <name evidence="9" type="ORF">SUGI_1315090</name>
</gene>
<keyword evidence="10" id="KW-1185">Reference proteome</keyword>
<comment type="caution">
    <text evidence="9">The sequence shown here is derived from an EMBL/GenBank/DDBJ whole genome shotgun (WGS) entry which is preliminary data.</text>
</comment>
<feature type="domain" description="MADS-box" evidence="7">
    <location>
        <begin position="6"/>
        <end position="66"/>
    </location>
</feature>
<evidence type="ECO:0000256" key="5">
    <source>
        <dbReference type="ARBA" id="ARBA00023242"/>
    </source>
</evidence>
<proteinExistence type="predicted"/>
<evidence type="ECO:0000256" key="2">
    <source>
        <dbReference type="ARBA" id="ARBA00023015"/>
    </source>
</evidence>
<dbReference type="SUPFAM" id="SSF55455">
    <property type="entry name" value="SRF-like"/>
    <property type="match status" value="1"/>
</dbReference>
<protein>
    <recommendedName>
        <fullName evidence="11">MADS-box transcription factor</fullName>
    </recommendedName>
</protein>
<dbReference type="GO" id="GO:0000977">
    <property type="term" value="F:RNA polymerase II transcription regulatory region sequence-specific DNA binding"/>
    <property type="evidence" value="ECO:0007669"/>
    <property type="project" value="InterPro"/>
</dbReference>
<dbReference type="Proteomes" id="UP001234787">
    <property type="component" value="Unassembled WGS sequence"/>
</dbReference>
<keyword evidence="6" id="KW-0175">Coiled coil</keyword>
<sequence length="211" mass="24545">MKKDIMRRGKIEAKRIEDKKNRVLTFCKRRAGLIKKARELSVLCDAQVGLVIFSQNGKLSHFSSPRDMNLVIQEYHENIKSSGKLSSKVQSSSESEKVAGLMQKIQVTEKMVRNLKGEELSSLGPDDLEQVEHQIQLGMNRVRARKNQLVEELQRRANDLQNDNDELHKMVRTGIASNPWQQNFQQPWQRNHSLVRLPEQEHRRTVLKGWR</sequence>
<evidence type="ECO:0000256" key="6">
    <source>
        <dbReference type="SAM" id="Coils"/>
    </source>
</evidence>
<name>A0AAD3NTC6_CRYJA</name>
<dbReference type="PANTHER" id="PTHR48019">
    <property type="entry name" value="SERUM RESPONSE FACTOR HOMOLOG"/>
    <property type="match status" value="1"/>
</dbReference>
<dbReference type="GO" id="GO:0003700">
    <property type="term" value="F:DNA-binding transcription factor activity"/>
    <property type="evidence" value="ECO:0007669"/>
    <property type="project" value="InterPro"/>
</dbReference>
<dbReference type="Pfam" id="PF00319">
    <property type="entry name" value="SRF-TF"/>
    <property type="match status" value="1"/>
</dbReference>
<dbReference type="InterPro" id="IPR002100">
    <property type="entry name" value="TF_MADSbox"/>
</dbReference>
<keyword evidence="3" id="KW-0238">DNA-binding</keyword>
<evidence type="ECO:0000259" key="7">
    <source>
        <dbReference type="PROSITE" id="PS50066"/>
    </source>
</evidence>
<dbReference type="Pfam" id="PF01486">
    <property type="entry name" value="K-box"/>
    <property type="match status" value="1"/>
</dbReference>
<dbReference type="GO" id="GO:0005634">
    <property type="term" value="C:nucleus"/>
    <property type="evidence" value="ECO:0007669"/>
    <property type="project" value="UniProtKB-SubCell"/>
</dbReference>
<dbReference type="GO" id="GO:0045944">
    <property type="term" value="P:positive regulation of transcription by RNA polymerase II"/>
    <property type="evidence" value="ECO:0007669"/>
    <property type="project" value="InterPro"/>
</dbReference>
<dbReference type="InterPro" id="IPR033896">
    <property type="entry name" value="MEF2-like_N"/>
</dbReference>
<evidence type="ECO:0000313" key="9">
    <source>
        <dbReference type="EMBL" id="GLJ57327.1"/>
    </source>
</evidence>
<dbReference type="PROSITE" id="PS50066">
    <property type="entry name" value="MADS_BOX_2"/>
    <property type="match status" value="1"/>
</dbReference>
<dbReference type="GO" id="GO:0046983">
    <property type="term" value="F:protein dimerization activity"/>
    <property type="evidence" value="ECO:0007669"/>
    <property type="project" value="InterPro"/>
</dbReference>
<dbReference type="InterPro" id="IPR002487">
    <property type="entry name" value="TF_Kbox"/>
</dbReference>
<dbReference type="InterPro" id="IPR036879">
    <property type="entry name" value="TF_MADSbox_sf"/>
</dbReference>
<dbReference type="SMART" id="SM00432">
    <property type="entry name" value="MADS"/>
    <property type="match status" value="1"/>
</dbReference>
<evidence type="ECO:0008006" key="11">
    <source>
        <dbReference type="Google" id="ProtNLM"/>
    </source>
</evidence>